<keyword evidence="3" id="KW-1185">Reference proteome</keyword>
<feature type="transmembrane region" description="Helical" evidence="1">
    <location>
        <begin position="12"/>
        <end position="32"/>
    </location>
</feature>
<accession>A0A8D5ZFA9</accession>
<evidence type="ECO:0000313" key="2">
    <source>
        <dbReference type="EMBL" id="BCU70153.1"/>
    </source>
</evidence>
<sequence>MSHATYIDEEREFRIGKAEVFSLILVVGLLTFSAIEGYGIYFFLSVAVLSLLLVFYRKGELIRAFKTLKTNKEYIREYKYSRAVKQSRRDKVLFPILFLAPFIALYVFPVPENLFIALGAVAAYPLSNILNMGLILWMERALHGKIYSILEIVEIKEEEDLYVKRFGYKLKEN</sequence>
<feature type="transmembrane region" description="Helical" evidence="1">
    <location>
        <begin position="38"/>
        <end position="56"/>
    </location>
</feature>
<feature type="transmembrane region" description="Helical" evidence="1">
    <location>
        <begin position="92"/>
        <end position="108"/>
    </location>
</feature>
<dbReference type="AlphaFoldDB" id="A0A8D5ZFA9"/>
<dbReference type="EMBL" id="AP024597">
    <property type="protein sequence ID" value="BCU70153.1"/>
    <property type="molecule type" value="Genomic_DNA"/>
</dbReference>
<evidence type="ECO:0000313" key="3">
    <source>
        <dbReference type="Proteomes" id="UP000825123"/>
    </source>
</evidence>
<gene>
    <name evidence="2" type="ORF">KN1_14500</name>
</gene>
<dbReference type="Proteomes" id="UP000825123">
    <property type="component" value="Chromosome"/>
</dbReference>
<proteinExistence type="predicted"/>
<protein>
    <submittedName>
        <fullName evidence="2">Uncharacterized protein</fullName>
    </submittedName>
</protein>
<keyword evidence="1" id="KW-1133">Transmembrane helix</keyword>
<keyword evidence="1" id="KW-0812">Transmembrane</keyword>
<keyword evidence="1" id="KW-0472">Membrane</keyword>
<organism evidence="2 3">
    <name type="scientific">Stygiolobus caldivivus</name>
    <dbReference type="NCBI Taxonomy" id="2824673"/>
    <lineage>
        <taxon>Archaea</taxon>
        <taxon>Thermoproteota</taxon>
        <taxon>Thermoprotei</taxon>
        <taxon>Sulfolobales</taxon>
        <taxon>Sulfolobaceae</taxon>
        <taxon>Stygiolobus</taxon>
    </lineage>
</organism>
<feature type="transmembrane region" description="Helical" evidence="1">
    <location>
        <begin position="114"/>
        <end position="137"/>
    </location>
</feature>
<name>A0A8D5ZFA9_9CREN</name>
<reference evidence="2 3" key="1">
    <citation type="submission" date="2021-04" db="EMBL/GenBank/DDBJ databases">
        <title>Complete genome sequence of Stygiolobus sp. KN-1.</title>
        <authorList>
            <person name="Nakamura K."/>
            <person name="Sakai H."/>
            <person name="Kurosawa N."/>
        </authorList>
    </citation>
    <scope>NUCLEOTIDE SEQUENCE [LARGE SCALE GENOMIC DNA]</scope>
    <source>
        <strain evidence="2 3">KN-1</strain>
    </source>
</reference>
<dbReference type="KEGG" id="csty:KN1_14500"/>
<dbReference type="RefSeq" id="WP_221286569.1">
    <property type="nucleotide sequence ID" value="NZ_AP024597.1"/>
</dbReference>
<evidence type="ECO:0000256" key="1">
    <source>
        <dbReference type="SAM" id="Phobius"/>
    </source>
</evidence>
<dbReference type="GeneID" id="66163166"/>